<dbReference type="EMBL" id="CP005386">
    <property type="protein sequence ID" value="AGL26111.1"/>
    <property type="molecule type" value="Genomic_DNA"/>
</dbReference>
<evidence type="ECO:0000256" key="10">
    <source>
        <dbReference type="SAM" id="MobiDB-lite"/>
    </source>
</evidence>
<keyword evidence="3" id="KW-0227">DNA damage</keyword>
<sequence>MYAPPRAMFFGETAESLAAEGDALTDRVAGTLREWADHARHRGVAAVFQAAQLAGMGRRVLSQRGGERDLTDLAHIAQLLHEAAHRERLGLPGLRDWLRRQAKAGAGPPEHNRRLDSDAAAVQIMTVFVAKGLQFPIVYLPFAFNRNVRSDDILLYHDDGTRCLYIGGKDGGAQRRTVEGLNRVEAAHDNLRLTYVALTRAQSQVVAWWAPTFDEVNGGLSRLLRGRRPGQSLRIGVHHASPTSRPGRCSRSGRPRAGRRSRNRSSVLAVPSKSRCPYPVSRFGTFTAGSTPRGGGPRTRIWCGARKPSPSPASRRPAAVRTRWRSPSSPRPVPAPSDITLAALPSGASFGSLVHAVLETADPAAPDLAADRAEVRRHAPCGPWTSTTRSWLPNWPERCCRCTTRRGTRRRRTDIAADRCA</sequence>
<evidence type="ECO:0000256" key="1">
    <source>
        <dbReference type="ARBA" id="ARBA00022722"/>
    </source>
</evidence>
<dbReference type="InterPro" id="IPR027417">
    <property type="entry name" value="P-loop_NTPase"/>
</dbReference>
<evidence type="ECO:0000313" key="13">
    <source>
        <dbReference type="Proteomes" id="UP000013548"/>
    </source>
</evidence>
<dbReference type="Gene3D" id="3.40.50.300">
    <property type="entry name" value="P-loop containing nucleotide triphosphate hydrolases"/>
    <property type="match status" value="1"/>
</dbReference>
<evidence type="ECO:0000256" key="5">
    <source>
        <dbReference type="ARBA" id="ARBA00022806"/>
    </source>
</evidence>
<evidence type="ECO:0000256" key="9">
    <source>
        <dbReference type="ARBA" id="ARBA00023204"/>
    </source>
</evidence>
<feature type="region of interest" description="Disordered" evidence="10">
    <location>
        <begin position="232"/>
        <end position="273"/>
    </location>
</feature>
<feature type="region of interest" description="Disordered" evidence="10">
    <location>
        <begin position="286"/>
        <end position="335"/>
    </location>
</feature>
<evidence type="ECO:0000256" key="8">
    <source>
        <dbReference type="ARBA" id="ARBA00023125"/>
    </source>
</evidence>
<dbReference type="HOGENOM" id="CLU_651844_0_0_11"/>
<keyword evidence="6 12" id="KW-0269">Exonuclease</keyword>
<organism evidence="12 13">
    <name type="scientific">Mycobacterium tuberculosis CAS/NITR204</name>
    <dbReference type="NCBI Taxonomy" id="1310114"/>
    <lineage>
        <taxon>Bacteria</taxon>
        <taxon>Bacillati</taxon>
        <taxon>Actinomycetota</taxon>
        <taxon>Actinomycetes</taxon>
        <taxon>Mycobacteriales</taxon>
        <taxon>Mycobacteriaceae</taxon>
        <taxon>Mycobacterium</taxon>
        <taxon>Mycobacterium tuberculosis complex</taxon>
    </lineage>
</organism>
<evidence type="ECO:0000256" key="6">
    <source>
        <dbReference type="ARBA" id="ARBA00022839"/>
    </source>
</evidence>
<name>R4MDT0_MYCTX</name>
<evidence type="ECO:0000313" key="12">
    <source>
        <dbReference type="EMBL" id="AGL26111.1"/>
    </source>
</evidence>
<reference evidence="12 13" key="1">
    <citation type="journal article" date="2013" name="Genome Announc.">
        <title>Whole-Genome Sequences of Four Clinical Isolates of Mycobacterium tuberculosis from Tamil Nadu, South India.</title>
        <authorList>
            <person name="Narayanan S."/>
            <person name="Deshpande U."/>
        </authorList>
    </citation>
    <scope>NUCLEOTIDE SEQUENCE [LARGE SCALE GENOMIC DNA]</scope>
    <source>
        <strain evidence="12 13">CAS/NITR204</strain>
    </source>
</reference>
<evidence type="ECO:0000256" key="3">
    <source>
        <dbReference type="ARBA" id="ARBA00022763"/>
    </source>
</evidence>
<keyword evidence="5" id="KW-0347">Helicase</keyword>
<dbReference type="Pfam" id="PF13361">
    <property type="entry name" value="UvrD_C"/>
    <property type="match status" value="1"/>
</dbReference>
<dbReference type="Gene3D" id="3.90.320.10">
    <property type="match status" value="1"/>
</dbReference>
<dbReference type="KEGG" id="mtuc:J113_04485"/>
<evidence type="ECO:0000256" key="2">
    <source>
        <dbReference type="ARBA" id="ARBA00022741"/>
    </source>
</evidence>
<dbReference type="Proteomes" id="UP000013548">
    <property type="component" value="Chromosome"/>
</dbReference>
<evidence type="ECO:0000259" key="11">
    <source>
        <dbReference type="Pfam" id="PF13361"/>
    </source>
</evidence>
<keyword evidence="1" id="KW-0540">Nuclease</keyword>
<dbReference type="GO" id="GO:0000725">
    <property type="term" value="P:recombinational repair"/>
    <property type="evidence" value="ECO:0007669"/>
    <property type="project" value="TreeGrafter"/>
</dbReference>
<dbReference type="GO" id="GO:0003677">
    <property type="term" value="F:DNA binding"/>
    <property type="evidence" value="ECO:0007669"/>
    <property type="project" value="UniProtKB-KW"/>
</dbReference>
<keyword evidence="7" id="KW-0067">ATP-binding</keyword>
<keyword evidence="8" id="KW-0238">DNA-binding</keyword>
<dbReference type="AlphaFoldDB" id="R4MDT0"/>
<dbReference type="GO" id="GO:0005829">
    <property type="term" value="C:cytosol"/>
    <property type="evidence" value="ECO:0007669"/>
    <property type="project" value="TreeGrafter"/>
</dbReference>
<dbReference type="PATRIC" id="fig|1310114.3.peg.932"/>
<dbReference type="InterPro" id="IPR000212">
    <property type="entry name" value="DNA_helicase_UvrD/REP"/>
</dbReference>
<dbReference type="BioCyc" id="MTUB1310114:G13A2-658-MONOMER"/>
<dbReference type="InterPro" id="IPR011604">
    <property type="entry name" value="PDDEXK-like_dom_sf"/>
</dbReference>
<dbReference type="PANTHER" id="PTHR11070">
    <property type="entry name" value="UVRD / RECB / PCRA DNA HELICASE FAMILY MEMBER"/>
    <property type="match status" value="1"/>
</dbReference>
<gene>
    <name evidence="12" type="ORF">J113_04485</name>
</gene>
<dbReference type="InterPro" id="IPR014017">
    <property type="entry name" value="DNA_helicase_UvrD-like_C"/>
</dbReference>
<feature type="compositionally biased region" description="Basic residues" evidence="10">
    <location>
        <begin position="251"/>
        <end position="263"/>
    </location>
</feature>
<feature type="compositionally biased region" description="Low complexity" evidence="10">
    <location>
        <begin position="305"/>
        <end position="328"/>
    </location>
</feature>
<dbReference type="SUPFAM" id="SSF52540">
    <property type="entry name" value="P-loop containing nucleoside triphosphate hydrolases"/>
    <property type="match status" value="1"/>
</dbReference>
<protein>
    <submittedName>
        <fullName evidence="12">Exonuclease V subunit beta</fullName>
    </submittedName>
</protein>
<accession>R4MDT0</accession>
<evidence type="ECO:0000256" key="4">
    <source>
        <dbReference type="ARBA" id="ARBA00022801"/>
    </source>
</evidence>
<proteinExistence type="predicted"/>
<dbReference type="GO" id="GO:0009338">
    <property type="term" value="C:exodeoxyribonuclease V complex"/>
    <property type="evidence" value="ECO:0007669"/>
    <property type="project" value="TreeGrafter"/>
</dbReference>
<dbReference type="GO" id="GO:0043138">
    <property type="term" value="F:3'-5' DNA helicase activity"/>
    <property type="evidence" value="ECO:0007669"/>
    <property type="project" value="TreeGrafter"/>
</dbReference>
<evidence type="ECO:0000256" key="7">
    <source>
        <dbReference type="ARBA" id="ARBA00022840"/>
    </source>
</evidence>
<feature type="domain" description="UvrD-like helicase C-terminal" evidence="11">
    <location>
        <begin position="113"/>
        <end position="205"/>
    </location>
</feature>
<dbReference type="PANTHER" id="PTHR11070:SF23">
    <property type="entry name" value="RECBCD ENZYME SUBUNIT RECB"/>
    <property type="match status" value="1"/>
</dbReference>
<keyword evidence="2" id="KW-0547">Nucleotide-binding</keyword>
<dbReference type="GO" id="GO:0004527">
    <property type="term" value="F:exonuclease activity"/>
    <property type="evidence" value="ECO:0007669"/>
    <property type="project" value="UniProtKB-KW"/>
</dbReference>
<keyword evidence="9" id="KW-0234">DNA repair</keyword>
<keyword evidence="4" id="KW-0378">Hydrolase</keyword>
<feature type="compositionally biased region" description="Low complexity" evidence="10">
    <location>
        <begin position="241"/>
        <end position="250"/>
    </location>
</feature>
<dbReference type="GO" id="GO:0005524">
    <property type="term" value="F:ATP binding"/>
    <property type="evidence" value="ECO:0007669"/>
    <property type="project" value="UniProtKB-KW"/>
</dbReference>